<dbReference type="AlphaFoldDB" id="A0A645F7N0"/>
<evidence type="ECO:0000313" key="1">
    <source>
        <dbReference type="EMBL" id="MPN10227.1"/>
    </source>
</evidence>
<dbReference type="EMBL" id="VSSQ01056376">
    <property type="protein sequence ID" value="MPN10227.1"/>
    <property type="molecule type" value="Genomic_DNA"/>
</dbReference>
<accession>A0A645F7N0</accession>
<reference evidence="1" key="1">
    <citation type="submission" date="2019-08" db="EMBL/GenBank/DDBJ databases">
        <authorList>
            <person name="Kucharzyk K."/>
            <person name="Murdoch R.W."/>
            <person name="Higgins S."/>
            <person name="Loffler F."/>
        </authorList>
    </citation>
    <scope>NUCLEOTIDE SEQUENCE</scope>
</reference>
<comment type="caution">
    <text evidence="1">The sequence shown here is derived from an EMBL/GenBank/DDBJ whole genome shotgun (WGS) entry which is preliminary data.</text>
</comment>
<organism evidence="1">
    <name type="scientific">bioreactor metagenome</name>
    <dbReference type="NCBI Taxonomy" id="1076179"/>
    <lineage>
        <taxon>unclassified sequences</taxon>
        <taxon>metagenomes</taxon>
        <taxon>ecological metagenomes</taxon>
    </lineage>
</organism>
<proteinExistence type="predicted"/>
<name>A0A645F7N0_9ZZZZ</name>
<sequence length="85" mass="9772">MEVLSCGYPYPLLYLILKQGNIHLEKDNSVFLTPYLDLSELDETKTEADCAGLCANEVLSILQTDTKRKLKSFELIRKKNCKKYI</sequence>
<gene>
    <name evidence="1" type="ORF">SDC9_157522</name>
</gene>
<protein>
    <submittedName>
        <fullName evidence="1">Uncharacterized protein</fullName>
    </submittedName>
</protein>